<evidence type="ECO:0000256" key="1">
    <source>
        <dbReference type="SAM" id="Coils"/>
    </source>
</evidence>
<dbReference type="AlphaFoldDB" id="A0A0W0SDK5"/>
<gene>
    <name evidence="3" type="ORF">Lbru_1983</name>
</gene>
<reference evidence="3 4" key="1">
    <citation type="submission" date="2015-11" db="EMBL/GenBank/DDBJ databases">
        <title>Genomic analysis of 38 Legionella species identifies large and diverse effector repertoires.</title>
        <authorList>
            <person name="Burstein D."/>
            <person name="Amaro F."/>
            <person name="Zusman T."/>
            <person name="Lifshitz Z."/>
            <person name="Cohen O."/>
            <person name="Gilbert J.A."/>
            <person name="Pupko T."/>
            <person name="Shuman H.A."/>
            <person name="Segal G."/>
        </authorList>
    </citation>
    <scope>NUCLEOTIDE SEQUENCE [LARGE SCALE GENOMIC DNA]</scope>
    <source>
        <strain evidence="3 4">ATCC 43878</strain>
    </source>
</reference>
<name>A0A0W0SDK5_9GAMM</name>
<protein>
    <submittedName>
        <fullName evidence="3">Uncharacterized protein</fullName>
    </submittedName>
</protein>
<sequence length="528" mass="60344">MSRRNNARNIKNARINEYYDGLLKKIETAGSIDEVNQILDKKPSLILEVVKNKASLEHFLDLLGPIKGESRAEFIDRVERLEEKISGLSGKKQILSILKDFKESKLKTEFKITAETPDSQLRARYEAKLEKIQKEYKTLLNKLQNQSKGLEVKTEARFFKAVAKELQLLEEDAIKLGKGGQLPSFIRREDLISLVSKRHAFLTKFAKDAPWFSRLVGTDTKEALKESPEQFKQRITCYWDSISNFPERPTYAADFKRLENGTTAPYSKYIQDRNQLQSRLNALIKYADRATDDKNYKGVNEDPHQLYTHVPFHQLSNTLRREQGVLLDEILRNLNSIAKREQNVKIGEEQLTSYEERLKFLKSILESQQLEKGSELQEQYAPLFAKNFNPFGVSEERCKADAYIINELTALYHEMSKAETSRKIYLGAEDGVIAAKNEKAQQQAKVKEAPSKTKATIDSEDEKVVTQEEEIDSFEGSLSPSDDEGSSVKTPGGSSHGSYKEQPRFFRTQSSPSLQSLIDEEERPSPEL</sequence>
<dbReference type="PATRIC" id="fig|29422.6.peg.2113"/>
<keyword evidence="4" id="KW-1185">Reference proteome</keyword>
<evidence type="ECO:0000256" key="2">
    <source>
        <dbReference type="SAM" id="MobiDB-lite"/>
    </source>
</evidence>
<dbReference type="RefSeq" id="WP_058441978.1">
    <property type="nucleotide sequence ID" value="NZ_CAAAHU010000017.1"/>
</dbReference>
<evidence type="ECO:0000313" key="3">
    <source>
        <dbReference type="EMBL" id="KTC81463.1"/>
    </source>
</evidence>
<evidence type="ECO:0000313" key="4">
    <source>
        <dbReference type="Proteomes" id="UP000054742"/>
    </source>
</evidence>
<dbReference type="EMBL" id="LNXV01000029">
    <property type="protein sequence ID" value="KTC81463.1"/>
    <property type="molecule type" value="Genomic_DNA"/>
</dbReference>
<feature type="coiled-coil region" evidence="1">
    <location>
        <begin position="122"/>
        <end position="153"/>
    </location>
</feature>
<accession>A0A0W0SDK5</accession>
<feature type="coiled-coil region" evidence="1">
    <location>
        <begin position="337"/>
        <end position="371"/>
    </location>
</feature>
<feature type="region of interest" description="Disordered" evidence="2">
    <location>
        <begin position="442"/>
        <end position="528"/>
    </location>
</feature>
<comment type="caution">
    <text evidence="3">The sequence shown here is derived from an EMBL/GenBank/DDBJ whole genome shotgun (WGS) entry which is preliminary data.</text>
</comment>
<feature type="compositionally biased region" description="Basic and acidic residues" evidence="2">
    <location>
        <begin position="445"/>
        <end position="466"/>
    </location>
</feature>
<feature type="compositionally biased region" description="Polar residues" evidence="2">
    <location>
        <begin position="487"/>
        <end position="497"/>
    </location>
</feature>
<proteinExistence type="predicted"/>
<organism evidence="3 4">
    <name type="scientific">Legionella brunensis</name>
    <dbReference type="NCBI Taxonomy" id="29422"/>
    <lineage>
        <taxon>Bacteria</taxon>
        <taxon>Pseudomonadati</taxon>
        <taxon>Pseudomonadota</taxon>
        <taxon>Gammaproteobacteria</taxon>
        <taxon>Legionellales</taxon>
        <taxon>Legionellaceae</taxon>
        <taxon>Legionella</taxon>
    </lineage>
</organism>
<keyword evidence="1" id="KW-0175">Coiled coil</keyword>
<feature type="compositionally biased region" description="Polar residues" evidence="2">
    <location>
        <begin position="507"/>
        <end position="516"/>
    </location>
</feature>
<dbReference type="Proteomes" id="UP000054742">
    <property type="component" value="Unassembled WGS sequence"/>
</dbReference>